<protein>
    <submittedName>
        <fullName evidence="2">Transcriptional regulator, XRE family</fullName>
    </submittedName>
</protein>
<evidence type="ECO:0000259" key="1">
    <source>
        <dbReference type="PROSITE" id="PS50943"/>
    </source>
</evidence>
<evidence type="ECO:0000313" key="2">
    <source>
        <dbReference type="EMBL" id="CEN55984.1"/>
    </source>
</evidence>
<dbReference type="InterPro" id="IPR010982">
    <property type="entry name" value="Lambda_DNA-bd_dom_sf"/>
</dbReference>
<feature type="domain" description="HTH cro/C1-type" evidence="1">
    <location>
        <begin position="20"/>
        <end position="52"/>
    </location>
</feature>
<dbReference type="STRING" id="1581680.BN1209_0941"/>
<dbReference type="KEGG" id="mbac:BN1209_0941"/>
<dbReference type="SUPFAM" id="SSF47413">
    <property type="entry name" value="lambda repressor-like DNA-binding domains"/>
    <property type="match status" value="1"/>
</dbReference>
<accession>A0A0B7IUP2</accession>
<dbReference type="InterPro" id="IPR001387">
    <property type="entry name" value="Cro/C1-type_HTH"/>
</dbReference>
<dbReference type="HOGENOM" id="CLU_1711089_0_0_4"/>
<evidence type="ECO:0000313" key="3">
    <source>
        <dbReference type="Proteomes" id="UP000056322"/>
    </source>
</evidence>
<dbReference type="AlphaFoldDB" id="A0A0B7IUP2"/>
<dbReference type="EMBL" id="LN794158">
    <property type="protein sequence ID" value="CEN55984.1"/>
    <property type="molecule type" value="Genomic_DNA"/>
</dbReference>
<dbReference type="OrthoDB" id="9182103at2"/>
<gene>
    <name evidence="2" type="ORF">BN1209_0941</name>
</gene>
<dbReference type="Proteomes" id="UP000056322">
    <property type="component" value="Chromosome 1"/>
</dbReference>
<dbReference type="Gene3D" id="1.10.260.40">
    <property type="entry name" value="lambda repressor-like DNA-binding domains"/>
    <property type="match status" value="1"/>
</dbReference>
<sequence length="153" mass="16651">MNQNTPISTADALLALAQQIRAQRKVLGINATAVAEAAGISRVTLHRIERGEPTVNMGAYMSVLLALGMKLGAEQPAPVNLADFIPVRIQVEKYPQLKKLAWQIKAGAELTPMEAYGIYARNARHINPEALEHHEQQLIDALRVGLGKVAQDV</sequence>
<dbReference type="RefSeq" id="WP_045751170.1">
    <property type="nucleotide sequence ID" value="NZ_LN794158.1"/>
</dbReference>
<dbReference type="GO" id="GO:0003677">
    <property type="term" value="F:DNA binding"/>
    <property type="evidence" value="ECO:0007669"/>
    <property type="project" value="InterPro"/>
</dbReference>
<dbReference type="CDD" id="cd00093">
    <property type="entry name" value="HTH_XRE"/>
    <property type="match status" value="1"/>
</dbReference>
<organism evidence="2 3">
    <name type="scientific">Candidatus Methylopumilus turicensis</name>
    <dbReference type="NCBI Taxonomy" id="1581680"/>
    <lineage>
        <taxon>Bacteria</taxon>
        <taxon>Pseudomonadati</taxon>
        <taxon>Pseudomonadota</taxon>
        <taxon>Betaproteobacteria</taxon>
        <taxon>Nitrosomonadales</taxon>
        <taxon>Methylophilaceae</taxon>
        <taxon>Candidatus Methylopumilus</taxon>
    </lineage>
</organism>
<reference evidence="3" key="1">
    <citation type="submission" date="2014-12" db="EMBL/GenBank/DDBJ databases">
        <authorList>
            <person name="Salcher M.M."/>
        </authorList>
    </citation>
    <scope>NUCLEOTIDE SEQUENCE [LARGE SCALE GENOMIC DNA]</scope>
    <source>
        <strain evidence="3">MMS-10A-171</strain>
    </source>
</reference>
<name>A0A0B7IUP2_9PROT</name>
<dbReference type="PROSITE" id="PS50943">
    <property type="entry name" value="HTH_CROC1"/>
    <property type="match status" value="1"/>
</dbReference>
<dbReference type="Pfam" id="PF13560">
    <property type="entry name" value="HTH_31"/>
    <property type="match status" value="1"/>
</dbReference>
<dbReference type="SMART" id="SM00530">
    <property type="entry name" value="HTH_XRE"/>
    <property type="match status" value="1"/>
</dbReference>
<keyword evidence="3" id="KW-1185">Reference proteome</keyword>
<proteinExistence type="predicted"/>